<protein>
    <submittedName>
        <fullName evidence="6">Kinesin light chain</fullName>
    </submittedName>
</protein>
<gene>
    <name evidence="6" type="ORF">EVAR_44290_1</name>
</gene>
<dbReference type="EMBL" id="BGZK01000620">
    <property type="protein sequence ID" value="GBP53289.1"/>
    <property type="molecule type" value="Genomic_DNA"/>
</dbReference>
<dbReference type="STRING" id="151549.A0A4C1WSJ5"/>
<sequence>MRIRSHENGNRVRRATPAGGFLPRARYGTRPWKSDSTFATSSGAAHAQLTGACFPSHCENLAGVGLVHIQSIGKIVLEIDSVSIRHLLEALEPFENRFISRCHYFVALDRKKIESLGRMTAMTQEEMVAGVRTVAAGLEALRAEHAQLLAGLAADAGAGQEQEKASLVKKSIEAIELGLGEAQVFIPLQSERDRDRGLYVVCVECFERIDLGMAMSERCDLKEDVVTVVERGMLRRFGHREG</sequence>
<evidence type="ECO:0000256" key="3">
    <source>
        <dbReference type="ARBA" id="ARBA00022737"/>
    </source>
</evidence>
<dbReference type="Proteomes" id="UP000299102">
    <property type="component" value="Unassembled WGS sequence"/>
</dbReference>
<evidence type="ECO:0000256" key="4">
    <source>
        <dbReference type="ARBA" id="ARBA00022803"/>
    </source>
</evidence>
<evidence type="ECO:0000313" key="6">
    <source>
        <dbReference type="EMBL" id="GBP53289.1"/>
    </source>
</evidence>
<feature type="compositionally biased region" description="Basic and acidic residues" evidence="5">
    <location>
        <begin position="1"/>
        <end position="10"/>
    </location>
</feature>
<keyword evidence="7" id="KW-1185">Reference proteome</keyword>
<accession>A0A4C1WSJ5</accession>
<comment type="subcellular location">
    <subcellularLocation>
        <location evidence="1">Cytoplasm</location>
    </subcellularLocation>
</comment>
<evidence type="ECO:0000256" key="1">
    <source>
        <dbReference type="ARBA" id="ARBA00004496"/>
    </source>
</evidence>
<proteinExistence type="predicted"/>
<evidence type="ECO:0000256" key="5">
    <source>
        <dbReference type="SAM" id="MobiDB-lite"/>
    </source>
</evidence>
<dbReference type="GO" id="GO:0005871">
    <property type="term" value="C:kinesin complex"/>
    <property type="evidence" value="ECO:0007669"/>
    <property type="project" value="InterPro"/>
</dbReference>
<dbReference type="GO" id="GO:0005737">
    <property type="term" value="C:cytoplasm"/>
    <property type="evidence" value="ECO:0007669"/>
    <property type="project" value="UniProtKB-SubCell"/>
</dbReference>
<evidence type="ECO:0000256" key="2">
    <source>
        <dbReference type="ARBA" id="ARBA00022490"/>
    </source>
</evidence>
<dbReference type="GO" id="GO:0007018">
    <property type="term" value="P:microtubule-based movement"/>
    <property type="evidence" value="ECO:0007669"/>
    <property type="project" value="TreeGrafter"/>
</dbReference>
<dbReference type="OrthoDB" id="413723at2759"/>
<dbReference type="PANTHER" id="PTHR45783">
    <property type="entry name" value="KINESIN LIGHT CHAIN"/>
    <property type="match status" value="1"/>
</dbReference>
<dbReference type="InterPro" id="IPR002151">
    <property type="entry name" value="Kinesin_light"/>
</dbReference>
<dbReference type="PANTHER" id="PTHR45783:SF3">
    <property type="entry name" value="KINESIN LIGHT CHAIN"/>
    <property type="match status" value="1"/>
</dbReference>
<keyword evidence="4" id="KW-0802">TPR repeat</keyword>
<dbReference type="AlphaFoldDB" id="A0A4C1WSJ5"/>
<evidence type="ECO:0000313" key="7">
    <source>
        <dbReference type="Proteomes" id="UP000299102"/>
    </source>
</evidence>
<reference evidence="6 7" key="1">
    <citation type="journal article" date="2019" name="Commun. Biol.">
        <title>The bagworm genome reveals a unique fibroin gene that provides high tensile strength.</title>
        <authorList>
            <person name="Kono N."/>
            <person name="Nakamura H."/>
            <person name="Ohtoshi R."/>
            <person name="Tomita M."/>
            <person name="Numata K."/>
            <person name="Arakawa K."/>
        </authorList>
    </citation>
    <scope>NUCLEOTIDE SEQUENCE [LARGE SCALE GENOMIC DNA]</scope>
</reference>
<organism evidence="6 7">
    <name type="scientific">Eumeta variegata</name>
    <name type="common">Bagworm moth</name>
    <name type="synonym">Eumeta japonica</name>
    <dbReference type="NCBI Taxonomy" id="151549"/>
    <lineage>
        <taxon>Eukaryota</taxon>
        <taxon>Metazoa</taxon>
        <taxon>Ecdysozoa</taxon>
        <taxon>Arthropoda</taxon>
        <taxon>Hexapoda</taxon>
        <taxon>Insecta</taxon>
        <taxon>Pterygota</taxon>
        <taxon>Neoptera</taxon>
        <taxon>Endopterygota</taxon>
        <taxon>Lepidoptera</taxon>
        <taxon>Glossata</taxon>
        <taxon>Ditrysia</taxon>
        <taxon>Tineoidea</taxon>
        <taxon>Psychidae</taxon>
        <taxon>Oiketicinae</taxon>
        <taxon>Eumeta</taxon>
    </lineage>
</organism>
<name>A0A4C1WSJ5_EUMVA</name>
<keyword evidence="2" id="KW-0963">Cytoplasm</keyword>
<feature type="region of interest" description="Disordered" evidence="5">
    <location>
        <begin position="1"/>
        <end position="22"/>
    </location>
</feature>
<comment type="caution">
    <text evidence="6">The sequence shown here is derived from an EMBL/GenBank/DDBJ whole genome shotgun (WGS) entry which is preliminary data.</text>
</comment>
<dbReference type="GO" id="GO:0019894">
    <property type="term" value="F:kinesin binding"/>
    <property type="evidence" value="ECO:0007669"/>
    <property type="project" value="TreeGrafter"/>
</dbReference>
<keyword evidence="3" id="KW-0677">Repeat</keyword>